<evidence type="ECO:0000256" key="1">
    <source>
        <dbReference type="ARBA" id="ARBA00013260"/>
    </source>
</evidence>
<dbReference type="EC" id="3.1.1.29" evidence="1"/>
<dbReference type="PANTHER" id="PTHR17224">
    <property type="entry name" value="PEPTIDYL-TRNA HYDROLASE"/>
    <property type="match status" value="1"/>
</dbReference>
<dbReference type="InterPro" id="IPR036416">
    <property type="entry name" value="Pept_tRNA_hydro_sf"/>
</dbReference>
<dbReference type="Proteomes" id="UP000002453">
    <property type="component" value="Chromosome"/>
</dbReference>
<dbReference type="eggNOG" id="COG0193">
    <property type="taxonomic scope" value="Bacteria"/>
</dbReference>
<dbReference type="Gene3D" id="3.40.50.1470">
    <property type="entry name" value="Peptidyl-tRNA hydrolase"/>
    <property type="match status" value="1"/>
</dbReference>
<evidence type="ECO:0000256" key="4">
    <source>
        <dbReference type="ARBA" id="ARBA00022884"/>
    </source>
</evidence>
<accession>B7IFM7</accession>
<evidence type="ECO:0000256" key="5">
    <source>
        <dbReference type="ARBA" id="ARBA00038063"/>
    </source>
</evidence>
<dbReference type="GO" id="GO:0004045">
    <property type="term" value="F:peptidyl-tRNA hydrolase activity"/>
    <property type="evidence" value="ECO:0007669"/>
    <property type="project" value="UniProtKB-EC"/>
</dbReference>
<reference evidence="7 8" key="1">
    <citation type="journal article" date="2009" name="J. Bacteriol.">
        <title>The genome of Thermosipho africanus TCF52B: lateral genetic connections to the Firmicutes and Archaea.</title>
        <authorList>
            <person name="Nesboe C.L."/>
            <person name="Bapteste E."/>
            <person name="Curtis B."/>
            <person name="Dahle H."/>
            <person name="Lopez P."/>
            <person name="Macleod D."/>
            <person name="Dlutek M."/>
            <person name="Bowman S."/>
            <person name="Zhaxybayeva O."/>
            <person name="Birkeland N.-K."/>
            <person name="Doolittle W.F."/>
        </authorList>
    </citation>
    <scope>NUCLEOTIDE SEQUENCE [LARGE SCALE GENOMIC DNA]</scope>
    <source>
        <strain evidence="7 8">TCF52B</strain>
    </source>
</reference>
<proteinExistence type="inferred from homology"/>
<dbReference type="Pfam" id="PF01195">
    <property type="entry name" value="Pept_tRNA_hydro"/>
    <property type="match status" value="1"/>
</dbReference>
<dbReference type="CDD" id="cd00462">
    <property type="entry name" value="PTH"/>
    <property type="match status" value="1"/>
</dbReference>
<comment type="similarity">
    <text evidence="5">Belongs to the PTH family.</text>
</comment>
<dbReference type="InterPro" id="IPR001328">
    <property type="entry name" value="Pept_tRNA_hydro"/>
</dbReference>
<dbReference type="NCBIfam" id="TIGR00447">
    <property type="entry name" value="pth"/>
    <property type="match status" value="1"/>
</dbReference>
<dbReference type="GO" id="GO:0000049">
    <property type="term" value="F:tRNA binding"/>
    <property type="evidence" value="ECO:0007669"/>
    <property type="project" value="UniProtKB-KW"/>
</dbReference>
<name>B7IFM7_THEAB</name>
<dbReference type="AlphaFoldDB" id="B7IFM7"/>
<dbReference type="EMBL" id="CP001185">
    <property type="protein sequence ID" value="ACJ74891.1"/>
    <property type="molecule type" value="Genomic_DNA"/>
</dbReference>
<dbReference type="KEGG" id="taf:THA_398"/>
<evidence type="ECO:0000256" key="2">
    <source>
        <dbReference type="ARBA" id="ARBA00022555"/>
    </source>
</evidence>
<dbReference type="PANTHER" id="PTHR17224:SF1">
    <property type="entry name" value="PEPTIDYL-TRNA HYDROLASE"/>
    <property type="match status" value="1"/>
</dbReference>
<gene>
    <name evidence="7" type="ordered locus">THA_398</name>
</gene>
<keyword evidence="3 7" id="KW-0378">Hydrolase</keyword>
<dbReference type="HOGENOM" id="CLU_062456_4_1_0"/>
<evidence type="ECO:0000313" key="7">
    <source>
        <dbReference type="EMBL" id="ACJ74891.1"/>
    </source>
</evidence>
<keyword evidence="8" id="KW-1185">Reference proteome</keyword>
<evidence type="ECO:0000313" key="8">
    <source>
        <dbReference type="Proteomes" id="UP000002453"/>
    </source>
</evidence>
<evidence type="ECO:0000256" key="3">
    <source>
        <dbReference type="ARBA" id="ARBA00022801"/>
    </source>
</evidence>
<dbReference type="InterPro" id="IPR018171">
    <property type="entry name" value="Pept_tRNA_hydro_CS"/>
</dbReference>
<evidence type="ECO:0000256" key="6">
    <source>
        <dbReference type="ARBA" id="ARBA00050038"/>
    </source>
</evidence>
<keyword evidence="2" id="KW-0820">tRNA-binding</keyword>
<organism evidence="7 8">
    <name type="scientific">Thermosipho africanus (strain TCF52B)</name>
    <dbReference type="NCBI Taxonomy" id="484019"/>
    <lineage>
        <taxon>Bacteria</taxon>
        <taxon>Thermotogati</taxon>
        <taxon>Thermotogota</taxon>
        <taxon>Thermotogae</taxon>
        <taxon>Thermotogales</taxon>
        <taxon>Fervidobacteriaceae</taxon>
        <taxon>Thermosipho</taxon>
    </lineage>
</organism>
<dbReference type="PROSITE" id="PS01196">
    <property type="entry name" value="PEPT_TRNA_HYDROL_2"/>
    <property type="match status" value="1"/>
</dbReference>
<sequence>MFIDRVCNNFKKQNNYKYCQKTLFGKDILFVKPFTYMNLSGEIFRYLNKEDFSDIIVVYDDVNLPLGKIRIRKSGSSGGHNGIKSLISYLGEDFKRIRIGIGPIPENVNLVDFVLGEFEEDELKVLDKVLDLSIDALYTIFKDGIDKAMSLYNSQEVKL</sequence>
<dbReference type="SUPFAM" id="SSF53178">
    <property type="entry name" value="Peptidyl-tRNA hydrolase-like"/>
    <property type="match status" value="1"/>
</dbReference>
<keyword evidence="4" id="KW-0694">RNA-binding</keyword>
<dbReference type="STRING" id="484019.THA_398"/>
<protein>
    <recommendedName>
        <fullName evidence="6">Peptidyl-tRNA hydrolase</fullName>
        <ecNumber evidence="1">3.1.1.29</ecNumber>
    </recommendedName>
</protein>